<feature type="compositionally biased region" description="Basic and acidic residues" evidence="11">
    <location>
        <begin position="263"/>
        <end position="272"/>
    </location>
</feature>
<feature type="region of interest" description="Disordered" evidence="11">
    <location>
        <begin position="2143"/>
        <end position="2173"/>
    </location>
</feature>
<dbReference type="Pfam" id="PF00628">
    <property type="entry name" value="PHD"/>
    <property type="match status" value="1"/>
</dbReference>
<dbReference type="InterPro" id="IPR019786">
    <property type="entry name" value="Zinc_finger_PHD-type_CS"/>
</dbReference>
<dbReference type="GO" id="GO:0016887">
    <property type="term" value="F:ATP hydrolysis activity"/>
    <property type="evidence" value="ECO:0007669"/>
    <property type="project" value="TreeGrafter"/>
</dbReference>
<dbReference type="Pfam" id="PF25029">
    <property type="entry name" value="MOM1"/>
    <property type="match status" value="1"/>
</dbReference>
<dbReference type="CDD" id="cd18793">
    <property type="entry name" value="SF2_C_SNF"/>
    <property type="match status" value="1"/>
</dbReference>
<evidence type="ECO:0000256" key="4">
    <source>
        <dbReference type="ARBA" id="ARBA00022741"/>
    </source>
</evidence>
<comment type="subcellular location">
    <subcellularLocation>
        <location evidence="1">Nucleus</location>
    </subcellularLocation>
</comment>
<keyword evidence="7" id="KW-0862">Zinc</keyword>
<keyword evidence="3" id="KW-0677">Repeat</keyword>
<dbReference type="InterPro" id="IPR019787">
    <property type="entry name" value="Znf_PHD-finger"/>
</dbReference>
<dbReference type="CDD" id="cd00024">
    <property type="entry name" value="CD_CSD"/>
    <property type="match status" value="1"/>
</dbReference>
<dbReference type="Gene3D" id="3.40.50.10810">
    <property type="entry name" value="Tandem AAA-ATPase domain"/>
    <property type="match status" value="1"/>
</dbReference>
<dbReference type="Pfam" id="PF00271">
    <property type="entry name" value="Helicase_C"/>
    <property type="match status" value="1"/>
</dbReference>
<dbReference type="GO" id="GO:0140658">
    <property type="term" value="F:ATP-dependent chromatin remodeler activity"/>
    <property type="evidence" value="ECO:0007669"/>
    <property type="project" value="TreeGrafter"/>
</dbReference>
<name>A0AB40ANZ4_DIOCR</name>
<feature type="compositionally biased region" description="Low complexity" evidence="11">
    <location>
        <begin position="2143"/>
        <end position="2156"/>
    </location>
</feature>
<proteinExistence type="predicted"/>
<evidence type="ECO:0000256" key="1">
    <source>
        <dbReference type="ARBA" id="ARBA00004123"/>
    </source>
</evidence>
<feature type="region of interest" description="Disordered" evidence="11">
    <location>
        <begin position="2219"/>
        <end position="2238"/>
    </location>
</feature>
<evidence type="ECO:0000256" key="8">
    <source>
        <dbReference type="ARBA" id="ARBA00022840"/>
    </source>
</evidence>
<dbReference type="SMART" id="SM00249">
    <property type="entry name" value="PHD"/>
    <property type="match status" value="1"/>
</dbReference>
<dbReference type="InterPro" id="IPR056882">
    <property type="entry name" value="MOM1_dom"/>
</dbReference>
<dbReference type="Pfam" id="PF00176">
    <property type="entry name" value="SNF2-rel_dom"/>
    <property type="match status" value="1"/>
</dbReference>
<dbReference type="GO" id="GO:0000785">
    <property type="term" value="C:chromatin"/>
    <property type="evidence" value="ECO:0007669"/>
    <property type="project" value="TreeGrafter"/>
</dbReference>
<keyword evidence="2" id="KW-0479">Metal-binding</keyword>
<dbReference type="InterPro" id="IPR001650">
    <property type="entry name" value="Helicase_C-like"/>
</dbReference>
<dbReference type="Pfam" id="PF00385">
    <property type="entry name" value="Chromo"/>
    <property type="match status" value="1"/>
</dbReference>
<dbReference type="SUPFAM" id="SSF52540">
    <property type="entry name" value="P-loop containing nucleoside triphosphate hydrolases"/>
    <property type="match status" value="2"/>
</dbReference>
<dbReference type="InterPro" id="IPR016197">
    <property type="entry name" value="Chromo-like_dom_sf"/>
</dbReference>
<dbReference type="PANTHER" id="PTHR45623:SF13">
    <property type="entry name" value="HELICASE PROTEIN MOM1"/>
    <property type="match status" value="1"/>
</dbReference>
<dbReference type="InterPro" id="IPR013083">
    <property type="entry name" value="Znf_RING/FYVE/PHD"/>
</dbReference>
<keyword evidence="5 10" id="KW-0863">Zinc-finger</keyword>
<feature type="compositionally biased region" description="Polar residues" evidence="11">
    <location>
        <begin position="1"/>
        <end position="10"/>
    </location>
</feature>
<feature type="compositionally biased region" description="Low complexity" evidence="11">
    <location>
        <begin position="122"/>
        <end position="138"/>
    </location>
</feature>
<dbReference type="SMART" id="SM00298">
    <property type="entry name" value="CHROMO"/>
    <property type="match status" value="2"/>
</dbReference>
<dbReference type="InterPro" id="IPR023780">
    <property type="entry name" value="Chromo_domain"/>
</dbReference>
<dbReference type="Gene3D" id="3.40.50.300">
    <property type="entry name" value="P-loop containing nucleotide triphosphate hydrolases"/>
    <property type="match status" value="1"/>
</dbReference>
<evidence type="ECO:0000256" key="11">
    <source>
        <dbReference type="SAM" id="MobiDB-lite"/>
    </source>
</evidence>
<dbReference type="GO" id="GO:0003682">
    <property type="term" value="F:chromatin binding"/>
    <property type="evidence" value="ECO:0007669"/>
    <property type="project" value="TreeGrafter"/>
</dbReference>
<feature type="compositionally biased region" description="Basic and acidic residues" evidence="11">
    <location>
        <begin position="144"/>
        <end position="157"/>
    </location>
</feature>
<feature type="compositionally biased region" description="Polar residues" evidence="11">
    <location>
        <begin position="58"/>
        <end position="74"/>
    </location>
</feature>
<dbReference type="GO" id="GO:0005634">
    <property type="term" value="C:nucleus"/>
    <property type="evidence" value="ECO:0007669"/>
    <property type="project" value="UniProtKB-SubCell"/>
</dbReference>
<evidence type="ECO:0000256" key="9">
    <source>
        <dbReference type="ARBA" id="ARBA00023242"/>
    </source>
</evidence>
<dbReference type="Gene3D" id="3.30.40.10">
    <property type="entry name" value="Zinc/RING finger domain, C3HC4 (zinc finger)"/>
    <property type="match status" value="1"/>
</dbReference>
<dbReference type="PROSITE" id="PS50013">
    <property type="entry name" value="CHROMO_2"/>
    <property type="match status" value="2"/>
</dbReference>
<feature type="region of interest" description="Disordered" evidence="11">
    <location>
        <begin position="2281"/>
        <end position="2305"/>
    </location>
</feature>
<feature type="region of interest" description="Disordered" evidence="11">
    <location>
        <begin position="1787"/>
        <end position="1810"/>
    </location>
</feature>
<feature type="compositionally biased region" description="Polar residues" evidence="11">
    <location>
        <begin position="2157"/>
        <end position="2169"/>
    </location>
</feature>
<evidence type="ECO:0000256" key="3">
    <source>
        <dbReference type="ARBA" id="ARBA00022737"/>
    </source>
</evidence>
<feature type="compositionally biased region" description="Basic and acidic residues" evidence="11">
    <location>
        <begin position="359"/>
        <end position="371"/>
    </location>
</feature>
<keyword evidence="15" id="KW-1185">Reference proteome</keyword>
<evidence type="ECO:0000259" key="13">
    <source>
        <dbReference type="PROSITE" id="PS50016"/>
    </source>
</evidence>
<dbReference type="PROSITE" id="PS50016">
    <property type="entry name" value="ZF_PHD_2"/>
    <property type="match status" value="1"/>
</dbReference>
<keyword evidence="8" id="KW-0067">ATP-binding</keyword>
<feature type="domain" description="Chromo" evidence="12">
    <location>
        <begin position="531"/>
        <end position="585"/>
    </location>
</feature>
<evidence type="ECO:0000313" key="16">
    <source>
        <dbReference type="RefSeq" id="XP_039116762.1"/>
    </source>
</evidence>
<dbReference type="InterPro" id="IPR000953">
    <property type="entry name" value="Chromo/chromo_shadow_dom"/>
</dbReference>
<dbReference type="GO" id="GO:0005524">
    <property type="term" value="F:ATP binding"/>
    <property type="evidence" value="ECO:0007669"/>
    <property type="project" value="UniProtKB-KW"/>
</dbReference>
<dbReference type="PANTHER" id="PTHR45623">
    <property type="entry name" value="CHROMODOMAIN-HELICASE-DNA-BINDING PROTEIN 3-RELATED-RELATED"/>
    <property type="match status" value="1"/>
</dbReference>
<accession>A0AB40ANZ4</accession>
<dbReference type="Proteomes" id="UP001515500">
    <property type="component" value="Chromosome 22"/>
</dbReference>
<keyword evidence="6" id="KW-0378">Hydrolase</keyword>
<dbReference type="Gene3D" id="2.40.50.40">
    <property type="match status" value="2"/>
</dbReference>
<evidence type="ECO:0000259" key="12">
    <source>
        <dbReference type="PROSITE" id="PS50013"/>
    </source>
</evidence>
<feature type="region of interest" description="Disordered" evidence="11">
    <location>
        <begin position="2321"/>
        <end position="2354"/>
    </location>
</feature>
<dbReference type="RefSeq" id="XP_039116762.1">
    <property type="nucleotide sequence ID" value="XM_039260828.1"/>
</dbReference>
<evidence type="ECO:0000256" key="10">
    <source>
        <dbReference type="PROSITE-ProRule" id="PRU00146"/>
    </source>
</evidence>
<organism evidence="15 16">
    <name type="scientific">Dioscorea cayennensis subsp. rotundata</name>
    <name type="common">White Guinea yam</name>
    <name type="synonym">Dioscorea rotundata</name>
    <dbReference type="NCBI Taxonomy" id="55577"/>
    <lineage>
        <taxon>Eukaryota</taxon>
        <taxon>Viridiplantae</taxon>
        <taxon>Streptophyta</taxon>
        <taxon>Embryophyta</taxon>
        <taxon>Tracheophyta</taxon>
        <taxon>Spermatophyta</taxon>
        <taxon>Magnoliopsida</taxon>
        <taxon>Liliopsida</taxon>
        <taxon>Dioscoreales</taxon>
        <taxon>Dioscoreaceae</taxon>
        <taxon>Dioscorea</taxon>
    </lineage>
</organism>
<evidence type="ECO:0000256" key="2">
    <source>
        <dbReference type="ARBA" id="ARBA00022723"/>
    </source>
</evidence>
<dbReference type="InterPro" id="IPR000330">
    <property type="entry name" value="SNF2_N"/>
</dbReference>
<feature type="region of interest" description="Disordered" evidence="11">
    <location>
        <begin position="254"/>
        <end position="284"/>
    </location>
</feature>
<evidence type="ECO:0000256" key="5">
    <source>
        <dbReference type="ARBA" id="ARBA00022771"/>
    </source>
</evidence>
<dbReference type="GO" id="GO:0003677">
    <property type="term" value="F:DNA binding"/>
    <property type="evidence" value="ECO:0007669"/>
    <property type="project" value="TreeGrafter"/>
</dbReference>
<dbReference type="InterPro" id="IPR049730">
    <property type="entry name" value="SNF2/RAD54-like_C"/>
</dbReference>
<dbReference type="GO" id="GO:0042393">
    <property type="term" value="F:histone binding"/>
    <property type="evidence" value="ECO:0007669"/>
    <property type="project" value="TreeGrafter"/>
</dbReference>
<dbReference type="InterPro" id="IPR027417">
    <property type="entry name" value="P-loop_NTPase"/>
</dbReference>
<feature type="region of interest" description="Disordered" evidence="11">
    <location>
        <begin position="351"/>
        <end position="391"/>
    </location>
</feature>
<dbReference type="InterPro" id="IPR001965">
    <property type="entry name" value="Znf_PHD"/>
</dbReference>
<gene>
    <name evidence="16" type="primary">LOC120252710</name>
</gene>
<feature type="region of interest" description="Disordered" evidence="11">
    <location>
        <begin position="1"/>
        <end position="160"/>
    </location>
</feature>
<evidence type="ECO:0000256" key="7">
    <source>
        <dbReference type="ARBA" id="ARBA00022833"/>
    </source>
</evidence>
<evidence type="ECO:0000259" key="14">
    <source>
        <dbReference type="PROSITE" id="PS51194"/>
    </source>
</evidence>
<feature type="domain" description="Helicase C-terminal" evidence="14">
    <location>
        <begin position="1010"/>
        <end position="1173"/>
    </location>
</feature>
<dbReference type="GeneID" id="120252710"/>
<dbReference type="PROSITE" id="PS01359">
    <property type="entry name" value="ZF_PHD_1"/>
    <property type="match status" value="1"/>
</dbReference>
<reference evidence="16" key="1">
    <citation type="submission" date="2025-08" db="UniProtKB">
        <authorList>
            <consortium name="RefSeq"/>
        </authorList>
    </citation>
    <scope>IDENTIFICATION</scope>
</reference>
<sequence length="2354" mass="261623">MASGTRSGKNLKNEDTHSIRCRSAGVKSKDTEDLSTSGTTRNGSKPRTKNGDQKDLRNPTSSGSAATDSYSLRSSMRKTVRKSERLEKQNLSPPSGTSKSERERKEGPSNTVRRSVRFDKAGVSTSVISKNSSKSSGSPYANKKNMESKNGKGREENSDTIMVRKSAKPLKKKKLLTARSYRALLRSEKKTQRSDATRMLEKEVFELAKVNSGADDSEEVWDNASPQDECVGEKDFDFNGNTFCEDARVLEVEGSSSGNDHTCGSEHPESSHSNRKRKISEFNDEETSSYSKCNDKLRKSSPVQLVVENICEDSQWKTNEGSRTKVDCSVPKDLVTSELIGSSSEGRSLAVDVGSGSVDRAEGSKRAKTGGEFDSDVSVSPSRMDVDSLSPSIRRNVDTSPCKFCEKLQRAHDNSQLHELCSCNVGIQRNLSVLPEDRRELEIADSAHGPEPPSCADVKESLLLTPPKICPNACVICKQPGLLLCCDGKGCKRSFHLSCLDPPLDVVPLGIWLCHLCMKKKLEVGVYSISEGIEIVLDKKDAMHGEKHYYVKYKNLAHVHNRWIPESQLLDEAPLLMAKFNRKHQKEKIINWKKEWIEPQRLLQKRLLIPLELVDGEFSGHGVNPLFSQFEWFVKWKGLGYEHATWELGSSPFLCSPGAMILKEDFERRHREAKKGSDLSRPDKALSVKKVPSQKLSTFPDKISSELDNDHLNAINRLCEFWHKSRNALLIDDQEHIIKSILFISSIYLDCCRPFLIISTVNALSSWETEFLRLAPSMNVVAYCGNKDARKIIRTLEFYNSAGCILFQVLLSNYDVVAEDFENLVCIGWEAIIVDYCQHARVSKHFELLKNLSSDFRLLLLKCPLKDNLAEHLSLLSFLDSGGEENTSSFNLDSGDSAGTFAILKERFAHYLAYERKSDSSKFTEFWVPIQLSHVQLEQYCATLVSSSIVLRSCCKVDHVGALRDILISTRQCCDHPYLVDQLLQSSLTNGLALSEYLDVGIKASGKLRLLDKLLQEIKNRGLRVVILFQSIGAARNSIGDILDDFLRQRFGADSYERVDSGLIMSKKLAALNKFNDKSNGRFVFLIENRACLPSIKLSSVDAVVIFNSDWNPLNDFRALQKISIESEFEQMKVFRLYSSFTVEEKVLAFSKQDSTLESNIRSIIRNHSHSLLSWGATHLFSKLDDFHKRDDSVDLLDNSGEDLFLEKIVSELLAQLPKKFENNSSSDCSILIRAPQSGASYSRNIILLGEKERISSMDGDLSGFWSNLLEGRNPRWKYISEPSQRSRRKVHCADSFAKLPEADTEEVRKKRRKIVNDSIDQISLQDTTKDISSGIGAAVPAKIALPSNTSQATFTPIVLNSISKEAGYMNSLQCAEGAKSQPNLKSLCTPGSVTANNDGREKLRHAQRNLHLLLKPELSSLCGTLRLPVDVKCLAEKLLEYVMNNHLVVRDPETILQALKISLCWRAASFLKYKLDHGESLALARKYSNFECSYDQAYSVYSKLRMLKKKFSCQSGALKVDNILNTPENQLSAAGSDLADSLASVEDSVSLASSRRVLEGTEIKKSPNSGKNYENVNPVNEEMSERGTTGKLSLHLSSFKMKTDSIEKIFLRREENLLLKQQLEFTELVGRMEEERTRLKEIYDLQLNSIYSQHVDFAIRNGKINLLNEEFFNSMSKFDQYVKCQHKKLATMQVDARRKDRQIKHHWLREVKAGRSAESFDRLPLSESGFCLEEFKVNEITASLGWTDGTSIPNSVSDPALPSDCQGIDLISGCLAVSFKSGELSAEPPAFSPNRGETHLESSSTESLTNASQVETCTVLVVTENPVPQQCTVSPISVAPDKLLIDSVIVASVDDKLHGSTDNSNGPCSPQNLQVNVPLAEISQSSGETHASVDQVPSPEVSQRPDGNQGCSSLIETVEPLLHSADQPTTCHASDVSHHFQVQASSSTDMTTVQMMLPTLNEGGAINQIDHSTRQTEDCLQQPLINAQAQEGHLNQLFSQSMPTTSSSSSHTLTVRAQPEVFDGVRVQPEAEGRLPQNVPIGPWLPPQVLHPDPLLNELIRIRKHEDSFTKMHEDKKLQLKQECEQEMQKVRMKYDKLIQDSETEYLHGKESFGSIYKKVLLNKILAEEFRARFIENKGGASAAIPGSSGAHPSSMRQLHQVPQSQHGQRAAMALASALVPSPATQPSVQSPSSLSAARLLTPVRPHLSSMHLARPNLHAGGETRAPAPHLQRSRPQLPLSAVQSHINSGQPHLLANKGSLPLSTPQVSPVVPHIYASRAPASGTSQPESRDTNNNDVLPRLSQPPRSEFERWLASNQTLAAGEPQALPSVDAPRTHSTSGVKDVVCISDDEN</sequence>
<evidence type="ECO:0000313" key="15">
    <source>
        <dbReference type="Proteomes" id="UP001515500"/>
    </source>
</evidence>
<feature type="domain" description="PHD-type" evidence="13">
    <location>
        <begin position="471"/>
        <end position="520"/>
    </location>
</feature>
<dbReference type="SUPFAM" id="SSF54160">
    <property type="entry name" value="Chromo domain-like"/>
    <property type="match status" value="2"/>
</dbReference>
<keyword evidence="9" id="KW-0539">Nucleus</keyword>
<feature type="domain" description="Chromo" evidence="12">
    <location>
        <begin position="597"/>
        <end position="678"/>
    </location>
</feature>
<protein>
    <submittedName>
        <fullName evidence="16">Chromodomain-helicase-DNA-binding protein Mi-2 homolog isoform X1</fullName>
    </submittedName>
</protein>
<dbReference type="GO" id="GO:0008270">
    <property type="term" value="F:zinc ion binding"/>
    <property type="evidence" value="ECO:0007669"/>
    <property type="project" value="UniProtKB-KW"/>
</dbReference>
<dbReference type="PROSITE" id="PS51194">
    <property type="entry name" value="HELICASE_CTER"/>
    <property type="match status" value="1"/>
</dbReference>
<feature type="region of interest" description="Disordered" evidence="11">
    <location>
        <begin position="1885"/>
        <end position="1913"/>
    </location>
</feature>
<keyword evidence="4" id="KW-0547">Nucleotide-binding</keyword>
<dbReference type="InterPro" id="IPR038718">
    <property type="entry name" value="SNF2-like_sf"/>
</dbReference>
<dbReference type="Gene3D" id="6.10.250.1310">
    <property type="match status" value="1"/>
</dbReference>
<feature type="compositionally biased region" description="Polar residues" evidence="11">
    <location>
        <begin position="34"/>
        <end position="45"/>
    </location>
</feature>
<feature type="compositionally biased region" description="Polar residues" evidence="11">
    <location>
        <begin position="89"/>
        <end position="98"/>
    </location>
</feature>
<evidence type="ECO:0000256" key="6">
    <source>
        <dbReference type="ARBA" id="ARBA00022801"/>
    </source>
</evidence>